<proteinExistence type="predicted"/>
<feature type="compositionally biased region" description="Low complexity" evidence="1">
    <location>
        <begin position="307"/>
        <end position="325"/>
    </location>
</feature>
<dbReference type="InterPro" id="IPR000300">
    <property type="entry name" value="IPPc"/>
</dbReference>
<dbReference type="AlphaFoldDB" id="A0A397G5G6"/>
<evidence type="ECO:0000313" key="4">
    <source>
        <dbReference type="EMBL" id="RHZ44586.1"/>
    </source>
</evidence>
<dbReference type="STRING" id="1348612.A0A397G5G6"/>
<comment type="caution">
    <text evidence="4">The sequence shown here is derived from an EMBL/GenBank/DDBJ whole genome shotgun (WGS) entry which is preliminary data.</text>
</comment>
<dbReference type="Proteomes" id="UP000266861">
    <property type="component" value="Unassembled WGS sequence"/>
</dbReference>
<name>A0A397G5G6_9GLOM</name>
<feature type="compositionally biased region" description="Acidic residues" evidence="1">
    <location>
        <begin position="263"/>
        <end position="284"/>
    </location>
</feature>
<dbReference type="PANTHER" id="PTHR11200:SF286">
    <property type="entry name" value="5-PHOSPHATASE, PUTATIVE (AFU_ORTHOLOGUE AFUA_5G07600)-RELATED"/>
    <property type="match status" value="1"/>
</dbReference>
<feature type="compositionally biased region" description="Acidic residues" evidence="1">
    <location>
        <begin position="481"/>
        <end position="492"/>
    </location>
</feature>
<dbReference type="EMBL" id="PQFF01000570">
    <property type="protein sequence ID" value="RHZ44586.1"/>
    <property type="molecule type" value="Genomic_DNA"/>
</dbReference>
<dbReference type="InterPro" id="IPR036691">
    <property type="entry name" value="Endo/exonu/phosph_ase_sf"/>
</dbReference>
<accession>A0A397G5G6</accession>
<feature type="compositionally biased region" description="Low complexity" evidence="1">
    <location>
        <begin position="381"/>
        <end position="401"/>
    </location>
</feature>
<protein>
    <recommendedName>
        <fullName evidence="3">Inositol polyphosphate-related phosphatase domain-containing protein</fullName>
    </recommendedName>
</protein>
<organism evidence="4 5">
    <name type="scientific">Diversispora epigaea</name>
    <dbReference type="NCBI Taxonomy" id="1348612"/>
    <lineage>
        <taxon>Eukaryota</taxon>
        <taxon>Fungi</taxon>
        <taxon>Fungi incertae sedis</taxon>
        <taxon>Mucoromycota</taxon>
        <taxon>Glomeromycotina</taxon>
        <taxon>Glomeromycetes</taxon>
        <taxon>Diversisporales</taxon>
        <taxon>Diversisporaceae</taxon>
        <taxon>Diversispora</taxon>
    </lineage>
</organism>
<keyword evidence="2" id="KW-0472">Membrane</keyword>
<feature type="region of interest" description="Disordered" evidence="1">
    <location>
        <begin position="306"/>
        <end position="325"/>
    </location>
</feature>
<dbReference type="OrthoDB" id="62798at2759"/>
<dbReference type="Gene3D" id="3.60.10.10">
    <property type="entry name" value="Endonuclease/exonuclease/phosphatase"/>
    <property type="match status" value="1"/>
</dbReference>
<dbReference type="GO" id="GO:0046856">
    <property type="term" value="P:phosphatidylinositol dephosphorylation"/>
    <property type="evidence" value="ECO:0007669"/>
    <property type="project" value="InterPro"/>
</dbReference>
<dbReference type="PANTHER" id="PTHR11200">
    <property type="entry name" value="INOSITOL 5-PHOSPHATASE"/>
    <property type="match status" value="1"/>
</dbReference>
<keyword evidence="2" id="KW-1133">Transmembrane helix</keyword>
<evidence type="ECO:0000259" key="3">
    <source>
        <dbReference type="SMART" id="SM00128"/>
    </source>
</evidence>
<sequence>MTLKILIGTYNVNTRIIDKDLTSWLFSHNRSSNLSNNSCNDNDFNTTTSNVTNVISNDDDDNNNNIIKLEEKPDIIVVGLQEYTPMPYSLIKVNNKRLEHYSKLIERAISLGTNKESYTQLMKDYYVGLALFIYVKDRDFTGIINNYEISKAGVGPFWIGNKGGLGVRIILNKNELLLRNDKGDDSNLGNNSNSNNIDINNNDNTVVDEEIVLCFVVTHLTPHDHNTQRRNQDFKNICERLIFTNDNKEINLQPSPPPPPQQQEDEEGEVYNENEEEEEDEDDELIINNIISRESLIEDGLISTPLITRNNPRNKNNSIYNNNPTYNSNNNQKLFTIYDSDYLFFFGDLNYRIEFAEFDEPRLIIDDAFSNFPDFPGEHFNNNNNNDDNNNNNDNNNNKNINFSNHLLNQHHHQLRNLDQLTREFKSGKVLHGFEEGELNFLPTYKYQVGSNNEFDISGKLPGWCDRIFYYWHRDVKEEDNEGVGVDEEEEQNNNNNNNNQDLSRKEPPIKLISYLSHPSYTLSDHKPVSALFITSTLPSPHSSSFTSTSTSFSPFKIDPNRKIKFLIGEIASKILGCGWWLFGTYHGIKVCLMLVIFGIGWWLVNRF</sequence>
<feature type="domain" description="Inositol polyphosphate-related phosphatase" evidence="3">
    <location>
        <begin position="1"/>
        <end position="540"/>
    </location>
</feature>
<dbReference type="Pfam" id="PF22669">
    <property type="entry name" value="Exo_endo_phos2"/>
    <property type="match status" value="2"/>
</dbReference>
<evidence type="ECO:0000256" key="2">
    <source>
        <dbReference type="SAM" id="Phobius"/>
    </source>
</evidence>
<feature type="transmembrane region" description="Helical" evidence="2">
    <location>
        <begin position="580"/>
        <end position="605"/>
    </location>
</feature>
<dbReference type="InterPro" id="IPR046985">
    <property type="entry name" value="IP5"/>
</dbReference>
<dbReference type="SUPFAM" id="SSF56219">
    <property type="entry name" value="DNase I-like"/>
    <property type="match status" value="1"/>
</dbReference>
<reference evidence="4 5" key="1">
    <citation type="submission" date="2018-08" db="EMBL/GenBank/DDBJ databases">
        <title>Genome and evolution of the arbuscular mycorrhizal fungus Diversispora epigaea (formerly Glomus versiforme) and its bacterial endosymbionts.</title>
        <authorList>
            <person name="Sun X."/>
            <person name="Fei Z."/>
            <person name="Harrison M."/>
        </authorList>
    </citation>
    <scope>NUCLEOTIDE SEQUENCE [LARGE SCALE GENOMIC DNA]</scope>
    <source>
        <strain evidence="4 5">IT104</strain>
    </source>
</reference>
<dbReference type="SMART" id="SM00128">
    <property type="entry name" value="IPPc"/>
    <property type="match status" value="1"/>
</dbReference>
<gene>
    <name evidence="4" type="ORF">Glove_718g25</name>
</gene>
<feature type="region of interest" description="Disordered" evidence="1">
    <location>
        <begin position="248"/>
        <end position="284"/>
    </location>
</feature>
<evidence type="ECO:0000256" key="1">
    <source>
        <dbReference type="SAM" id="MobiDB-lite"/>
    </source>
</evidence>
<keyword evidence="2" id="KW-0812">Transmembrane</keyword>
<dbReference type="GO" id="GO:0004439">
    <property type="term" value="F:phosphatidylinositol-4,5-bisphosphate 5-phosphatase activity"/>
    <property type="evidence" value="ECO:0007669"/>
    <property type="project" value="TreeGrafter"/>
</dbReference>
<feature type="region of interest" description="Disordered" evidence="1">
    <location>
        <begin position="376"/>
        <end position="401"/>
    </location>
</feature>
<feature type="region of interest" description="Disordered" evidence="1">
    <location>
        <begin position="481"/>
        <end position="505"/>
    </location>
</feature>
<evidence type="ECO:0000313" key="5">
    <source>
        <dbReference type="Proteomes" id="UP000266861"/>
    </source>
</evidence>
<keyword evidence="5" id="KW-1185">Reference proteome</keyword>